<keyword evidence="4" id="KW-1185">Reference proteome</keyword>
<dbReference type="Gene3D" id="3.40.190.170">
    <property type="entry name" value="Bacterial extracellular solute-binding protein, family 7"/>
    <property type="match status" value="1"/>
</dbReference>
<feature type="signal peptide" evidence="2">
    <location>
        <begin position="1"/>
        <end position="30"/>
    </location>
</feature>
<dbReference type="CDD" id="cd13665">
    <property type="entry name" value="PBP2_TRAP_Dctp3_4"/>
    <property type="match status" value="1"/>
</dbReference>
<dbReference type="NCBIfam" id="NF037995">
    <property type="entry name" value="TRAP_S1"/>
    <property type="match status" value="1"/>
</dbReference>
<evidence type="ECO:0000313" key="3">
    <source>
        <dbReference type="EMBL" id="QTA77893.1"/>
    </source>
</evidence>
<organism evidence="3 4">
    <name type="scientific">Desulfonema limicola</name>
    <dbReference type="NCBI Taxonomy" id="45656"/>
    <lineage>
        <taxon>Bacteria</taxon>
        <taxon>Pseudomonadati</taxon>
        <taxon>Thermodesulfobacteriota</taxon>
        <taxon>Desulfobacteria</taxon>
        <taxon>Desulfobacterales</taxon>
        <taxon>Desulfococcaceae</taxon>
        <taxon>Desulfonema</taxon>
    </lineage>
</organism>
<proteinExistence type="predicted"/>
<reference evidence="3" key="1">
    <citation type="journal article" date="2021" name="Microb. Physiol.">
        <title>Proteogenomic Insights into the Physiology of Marine, Sulfate-Reducing, Filamentous Desulfonema limicola and Desulfonema magnum.</title>
        <authorList>
            <person name="Schnaars V."/>
            <person name="Wohlbrand L."/>
            <person name="Scheve S."/>
            <person name="Hinrichs C."/>
            <person name="Reinhardt R."/>
            <person name="Rabus R."/>
        </authorList>
    </citation>
    <scope>NUCLEOTIDE SEQUENCE</scope>
    <source>
        <strain evidence="3">5ac10</strain>
    </source>
</reference>
<evidence type="ECO:0000256" key="2">
    <source>
        <dbReference type="SAM" id="SignalP"/>
    </source>
</evidence>
<dbReference type="GO" id="GO:0055085">
    <property type="term" value="P:transmembrane transport"/>
    <property type="evidence" value="ECO:0007669"/>
    <property type="project" value="InterPro"/>
</dbReference>
<dbReference type="AlphaFoldDB" id="A0A975GE62"/>
<dbReference type="InterPro" id="IPR018389">
    <property type="entry name" value="DctP_fam"/>
</dbReference>
<dbReference type="Proteomes" id="UP000663720">
    <property type="component" value="Chromosome"/>
</dbReference>
<dbReference type="EMBL" id="CP061799">
    <property type="protein sequence ID" value="QTA77893.1"/>
    <property type="molecule type" value="Genomic_DNA"/>
</dbReference>
<dbReference type="PANTHER" id="PTHR33376:SF15">
    <property type="entry name" value="BLL6794 PROTEIN"/>
    <property type="match status" value="1"/>
</dbReference>
<protein>
    <submittedName>
        <fullName evidence="3">TRAP transport system, DctP-like periplasmic binding protein</fullName>
    </submittedName>
</protein>
<dbReference type="KEGG" id="dli:dnl_00910"/>
<evidence type="ECO:0000256" key="1">
    <source>
        <dbReference type="ARBA" id="ARBA00022729"/>
    </source>
</evidence>
<dbReference type="Pfam" id="PF03480">
    <property type="entry name" value="DctP"/>
    <property type="match status" value="1"/>
</dbReference>
<dbReference type="InterPro" id="IPR038404">
    <property type="entry name" value="TRAP_DctP_sf"/>
</dbReference>
<accession>A0A975GE62</accession>
<name>A0A975GE62_9BACT</name>
<feature type="chain" id="PRO_5036800466" evidence="2">
    <location>
        <begin position="31"/>
        <end position="342"/>
    </location>
</feature>
<gene>
    <name evidence="3" type="ORF">dnl_00910</name>
</gene>
<keyword evidence="1 2" id="KW-0732">Signal</keyword>
<evidence type="ECO:0000313" key="4">
    <source>
        <dbReference type="Proteomes" id="UP000663720"/>
    </source>
</evidence>
<dbReference type="RefSeq" id="WP_207689815.1">
    <property type="nucleotide sequence ID" value="NZ_CP061799.1"/>
</dbReference>
<dbReference type="PANTHER" id="PTHR33376">
    <property type="match status" value="1"/>
</dbReference>
<sequence length="342" mass="37771">MKYRIGKILTGFLIILALLFAAAAIPAAVAAGPVKLSYANFPPAPTFPCVQMERWKTEVEKRTNNRVSVNTFPGGTLLDAKNMMDGVISGQADIGCLCMAYQPGRFILTNGTSLPLGIPSAKTGSLILWDLYKKYKPKSFDKVKVLTMFTTAPANIMSKKPVRTLEDIKGMDLRASGGAAQILKAWGANQVGMPMSSTPEALQKGVVQGLFSSLEVMMDLKFAELCKYVTMTDTVIYPFAVVINMDAWNALPDDVKQIMDDLGTEQAQWTGDYMDKHVNASMQWSKKEYQVEFITLPGPEKEKWDSLLQPIIDQWIKDAVDKGFPGEAIVEDIKILTKKHSM</sequence>